<feature type="transmembrane region" description="Helical" evidence="1">
    <location>
        <begin position="179"/>
        <end position="201"/>
    </location>
</feature>
<evidence type="ECO:0000259" key="2">
    <source>
        <dbReference type="Pfam" id="PF26059"/>
    </source>
</evidence>
<dbReference type="InterPro" id="IPR058333">
    <property type="entry name" value="DUF8020"/>
</dbReference>
<accession>A0ABU6AY65</accession>
<keyword evidence="1" id="KW-0472">Membrane</keyword>
<organism evidence="3 4">
    <name type="scientific">Nocardia implantans</name>
    <dbReference type="NCBI Taxonomy" id="3108168"/>
    <lineage>
        <taxon>Bacteria</taxon>
        <taxon>Bacillati</taxon>
        <taxon>Actinomycetota</taxon>
        <taxon>Actinomycetes</taxon>
        <taxon>Mycobacteriales</taxon>
        <taxon>Nocardiaceae</taxon>
        <taxon>Nocardia</taxon>
    </lineage>
</organism>
<name>A0ABU6AY65_9NOCA</name>
<evidence type="ECO:0000313" key="4">
    <source>
        <dbReference type="Proteomes" id="UP001348098"/>
    </source>
</evidence>
<keyword evidence="4" id="KW-1185">Reference proteome</keyword>
<reference evidence="3 4" key="1">
    <citation type="submission" date="2023-12" db="EMBL/GenBank/DDBJ databases">
        <title>novel species in genus Nocarida.</title>
        <authorList>
            <person name="Li Z."/>
        </authorList>
    </citation>
    <scope>NUCLEOTIDE SEQUENCE [LARGE SCALE GENOMIC DNA]</scope>
    <source>
        <strain evidence="3 4">CDC186</strain>
    </source>
</reference>
<dbReference type="Proteomes" id="UP001348098">
    <property type="component" value="Unassembled WGS sequence"/>
</dbReference>
<evidence type="ECO:0000313" key="3">
    <source>
        <dbReference type="EMBL" id="MEB3512227.1"/>
    </source>
</evidence>
<dbReference type="Pfam" id="PF26059">
    <property type="entry name" value="DUF8020"/>
    <property type="match status" value="1"/>
</dbReference>
<sequence length="204" mass="20737">MTVDVARPGEFQHHRPMIGLPMFIKKLVATALLAVASTGIAMATAHGEGTLADLTMNGVDGPISYTTTLAADHRTATVDLASGRFEVTPAAVDVLSEDGAIVGTIPTTLRMETGQNFSVIPSVDPSARTLTLTPAAGVPSPAAVTPELQGLMHDALFGGALVGAAIGCAIGIAIGIWFFVVGAVIGCAVGAAVGAWFGFFFTPF</sequence>
<dbReference type="EMBL" id="JAYKYQ010000008">
    <property type="protein sequence ID" value="MEB3512227.1"/>
    <property type="molecule type" value="Genomic_DNA"/>
</dbReference>
<gene>
    <name evidence="3" type="ORF">U3653_19525</name>
</gene>
<dbReference type="RefSeq" id="WP_323124142.1">
    <property type="nucleotide sequence ID" value="NZ_JAYESH010000004.1"/>
</dbReference>
<feature type="domain" description="DUF8020" evidence="2">
    <location>
        <begin position="63"/>
        <end position="135"/>
    </location>
</feature>
<protein>
    <recommendedName>
        <fullName evidence="2">DUF8020 domain-containing protein</fullName>
    </recommendedName>
</protein>
<keyword evidence="1" id="KW-1133">Transmembrane helix</keyword>
<keyword evidence="1" id="KW-0812">Transmembrane</keyword>
<feature type="transmembrane region" description="Helical" evidence="1">
    <location>
        <begin position="155"/>
        <end position="174"/>
    </location>
</feature>
<proteinExistence type="predicted"/>
<comment type="caution">
    <text evidence="3">The sequence shown here is derived from an EMBL/GenBank/DDBJ whole genome shotgun (WGS) entry which is preliminary data.</text>
</comment>
<evidence type="ECO:0000256" key="1">
    <source>
        <dbReference type="SAM" id="Phobius"/>
    </source>
</evidence>